<name>A0AAV7JM10_9METZ</name>
<keyword evidence="2" id="KW-0732">Signal</keyword>
<dbReference type="InterPro" id="IPR048593">
    <property type="entry name" value="AOAH_Saposin_N"/>
</dbReference>
<dbReference type="InterPro" id="IPR008139">
    <property type="entry name" value="SaposinB_dom"/>
</dbReference>
<evidence type="ECO:0000259" key="3">
    <source>
        <dbReference type="PROSITE" id="PS50015"/>
    </source>
</evidence>
<keyword evidence="5" id="KW-1185">Reference proteome</keyword>
<dbReference type="Gene3D" id="1.10.225.10">
    <property type="entry name" value="Saposin-like"/>
    <property type="match status" value="1"/>
</dbReference>
<dbReference type="GO" id="GO:0005509">
    <property type="term" value="F:calcium ion binding"/>
    <property type="evidence" value="ECO:0007669"/>
    <property type="project" value="TreeGrafter"/>
</dbReference>
<feature type="chain" id="PRO_5043911015" evidence="2">
    <location>
        <begin position="27"/>
        <end position="561"/>
    </location>
</feature>
<evidence type="ECO:0000313" key="4">
    <source>
        <dbReference type="EMBL" id="KAI6649400.1"/>
    </source>
</evidence>
<keyword evidence="1" id="KW-1015">Disulfide bond</keyword>
<dbReference type="PANTHER" id="PTHR15010">
    <property type="entry name" value="ACYLOXYACYL HYDROLASE"/>
    <property type="match status" value="1"/>
</dbReference>
<dbReference type="GO" id="GO:0009104">
    <property type="term" value="P:lipopolysaccharide catabolic process"/>
    <property type="evidence" value="ECO:0007669"/>
    <property type="project" value="TreeGrafter"/>
</dbReference>
<gene>
    <name evidence="4" type="ORF">LOD99_11765</name>
</gene>
<feature type="domain" description="Saposin B-type" evidence="3">
    <location>
        <begin position="27"/>
        <end position="106"/>
    </location>
</feature>
<dbReference type="SUPFAM" id="SSF52266">
    <property type="entry name" value="SGNH hydrolase"/>
    <property type="match status" value="1"/>
</dbReference>
<reference evidence="4 5" key="1">
    <citation type="journal article" date="2023" name="BMC Biol.">
        <title>The compact genome of the sponge Oopsacas minuta (Hexactinellida) is lacking key metazoan core genes.</title>
        <authorList>
            <person name="Santini S."/>
            <person name="Schenkelaars Q."/>
            <person name="Jourda C."/>
            <person name="Duchesne M."/>
            <person name="Belahbib H."/>
            <person name="Rocher C."/>
            <person name="Selva M."/>
            <person name="Riesgo A."/>
            <person name="Vervoort M."/>
            <person name="Leys S.P."/>
            <person name="Kodjabachian L."/>
            <person name="Le Bivic A."/>
            <person name="Borchiellini C."/>
            <person name="Claverie J.M."/>
            <person name="Renard E."/>
        </authorList>
    </citation>
    <scope>NUCLEOTIDE SEQUENCE [LARGE SCALE GENOMIC DNA]</scope>
    <source>
        <strain evidence="4">SPO-2</strain>
    </source>
</reference>
<dbReference type="AlphaFoldDB" id="A0AAV7JM10"/>
<sequence>MNSRILSSCVVVLALLISLNVKCSSGNDYNCVGCTLVIGLVLEYVEFNNLTMEQGLKTLCSYLPAEYGVTCKELVNIFEIPLLLILEQTSHPDLICRGLELCKGNSTKCTLYPKSRDVPAKGIIKGNQYRPGQVKIPKIPDDICDYPPFKEICRIIKQVEDHYPAQDFDKDHFSTIRTLRGSSWRGKDCNDFNKDIYPGRGDGKDIIVDTNCNGIVGSDPDTGESYEDMWCKGTQAMGTVILGDSVGAHFHLPEELVNPTLIGPLTYKYLPEMIENELDWPMESAATGYEESVWDPAKGEVISLYRQLRNKNRCNHRDYHNIAVNGAWSGTNSMGKIDKTLTRNATVDKPVFLILALLGNDVCNSHHTMNTMTTVTEFKTNMNAVLDYLDGYLPEKSVVVSVGLADGRVLYDNMHNRIHPAAAFSRDVNYRTFYNFLNCLEISPCFGWLNDNSTWRSMTHQRAMNLSQGLKEVVKAKNFKRIIGIYMDSPVAEMISDWEKQGGKGWELIEPVDGFHTSRMGQAQTAKILYQQMEKNYPEIIPPVNPHNEDIVNMFGTQNGH</sequence>
<dbReference type="InterPro" id="IPR036514">
    <property type="entry name" value="SGNH_hydro_sf"/>
</dbReference>
<organism evidence="4 5">
    <name type="scientific">Oopsacas minuta</name>
    <dbReference type="NCBI Taxonomy" id="111878"/>
    <lineage>
        <taxon>Eukaryota</taxon>
        <taxon>Metazoa</taxon>
        <taxon>Porifera</taxon>
        <taxon>Hexactinellida</taxon>
        <taxon>Hexasterophora</taxon>
        <taxon>Lyssacinosida</taxon>
        <taxon>Leucopsacidae</taxon>
        <taxon>Oopsacas</taxon>
    </lineage>
</organism>
<evidence type="ECO:0000256" key="2">
    <source>
        <dbReference type="SAM" id="SignalP"/>
    </source>
</evidence>
<dbReference type="Gene3D" id="3.40.50.1110">
    <property type="entry name" value="SGNH hydrolase"/>
    <property type="match status" value="1"/>
</dbReference>
<dbReference type="PROSITE" id="PS50015">
    <property type="entry name" value="SAP_B"/>
    <property type="match status" value="1"/>
</dbReference>
<dbReference type="InterPro" id="IPR001087">
    <property type="entry name" value="GDSL"/>
</dbReference>
<dbReference type="Pfam" id="PF00657">
    <property type="entry name" value="Lipase_GDSL"/>
    <property type="match status" value="1"/>
</dbReference>
<keyword evidence="4" id="KW-0378">Hydrolase</keyword>
<dbReference type="SUPFAM" id="SSF47862">
    <property type="entry name" value="Saposin"/>
    <property type="match status" value="1"/>
</dbReference>
<dbReference type="PANTHER" id="PTHR15010:SF0">
    <property type="entry name" value="ACYLOXYACYL HYDROLASE"/>
    <property type="match status" value="1"/>
</dbReference>
<dbReference type="InterPro" id="IPR039676">
    <property type="entry name" value="AOAH"/>
</dbReference>
<evidence type="ECO:0000256" key="1">
    <source>
        <dbReference type="ARBA" id="ARBA00023157"/>
    </source>
</evidence>
<accession>A0AAV7JM10</accession>
<dbReference type="EMBL" id="JAKMXF010000321">
    <property type="protein sequence ID" value="KAI6649400.1"/>
    <property type="molecule type" value="Genomic_DNA"/>
</dbReference>
<dbReference type="Pfam" id="PF20825">
    <property type="entry name" value="Saposin"/>
    <property type="match status" value="1"/>
</dbReference>
<comment type="caution">
    <text evidence="4">The sequence shown here is derived from an EMBL/GenBank/DDBJ whole genome shotgun (WGS) entry which is preliminary data.</text>
</comment>
<proteinExistence type="predicted"/>
<feature type="signal peptide" evidence="2">
    <location>
        <begin position="1"/>
        <end position="26"/>
    </location>
</feature>
<dbReference type="GO" id="GO:0050528">
    <property type="term" value="F:acyloxyacyl hydrolase activity"/>
    <property type="evidence" value="ECO:0007669"/>
    <property type="project" value="InterPro"/>
</dbReference>
<protein>
    <submittedName>
        <fullName evidence="4">Acyloxyacyl hydrolase-like</fullName>
    </submittedName>
</protein>
<dbReference type="SMART" id="SM00741">
    <property type="entry name" value="SapB"/>
    <property type="match status" value="1"/>
</dbReference>
<evidence type="ECO:0000313" key="5">
    <source>
        <dbReference type="Proteomes" id="UP001165289"/>
    </source>
</evidence>
<dbReference type="Proteomes" id="UP001165289">
    <property type="component" value="Unassembled WGS sequence"/>
</dbReference>
<dbReference type="InterPro" id="IPR011001">
    <property type="entry name" value="Saposin-like"/>
</dbReference>